<protein>
    <submittedName>
        <fullName evidence="2">Uncharacterized protein</fullName>
    </submittedName>
</protein>
<evidence type="ECO:0000313" key="2">
    <source>
        <dbReference type="EMBL" id="MBW0525599.1"/>
    </source>
</evidence>
<feature type="region of interest" description="Disordered" evidence="1">
    <location>
        <begin position="47"/>
        <end position="109"/>
    </location>
</feature>
<sequence>MDNKRFNLASHWEELEPSYQKICLKETDFRDLVVITKAIFQEKTRIQERKQDHLQSEEERVGPNDPEAIAFGERSAQEPEVAVNNSRISSPINRNITPTQIEHNVVTPE</sequence>
<proteinExistence type="predicted"/>
<comment type="caution">
    <text evidence="2">The sequence shown here is derived from an EMBL/GenBank/DDBJ whole genome shotgun (WGS) entry which is preliminary data.</text>
</comment>
<reference evidence="2" key="1">
    <citation type="submission" date="2021-03" db="EMBL/GenBank/DDBJ databases">
        <title>Draft genome sequence of rust myrtle Austropuccinia psidii MF-1, a brazilian biotype.</title>
        <authorList>
            <person name="Quecine M.C."/>
            <person name="Pachon D.M.R."/>
            <person name="Bonatelli M.L."/>
            <person name="Correr F.H."/>
            <person name="Franceschini L.M."/>
            <person name="Leite T.F."/>
            <person name="Margarido G.R.A."/>
            <person name="Almeida C.A."/>
            <person name="Ferrarezi J.A."/>
            <person name="Labate C.A."/>
        </authorList>
    </citation>
    <scope>NUCLEOTIDE SEQUENCE</scope>
    <source>
        <strain evidence="2">MF-1</strain>
    </source>
</reference>
<keyword evidence="3" id="KW-1185">Reference proteome</keyword>
<accession>A0A9Q3EQU1</accession>
<evidence type="ECO:0000313" key="3">
    <source>
        <dbReference type="Proteomes" id="UP000765509"/>
    </source>
</evidence>
<gene>
    <name evidence="2" type="ORF">O181_065314</name>
</gene>
<organism evidence="2 3">
    <name type="scientific">Austropuccinia psidii MF-1</name>
    <dbReference type="NCBI Taxonomy" id="1389203"/>
    <lineage>
        <taxon>Eukaryota</taxon>
        <taxon>Fungi</taxon>
        <taxon>Dikarya</taxon>
        <taxon>Basidiomycota</taxon>
        <taxon>Pucciniomycotina</taxon>
        <taxon>Pucciniomycetes</taxon>
        <taxon>Pucciniales</taxon>
        <taxon>Sphaerophragmiaceae</taxon>
        <taxon>Austropuccinia</taxon>
    </lineage>
</organism>
<feature type="compositionally biased region" description="Low complexity" evidence="1">
    <location>
        <begin position="84"/>
        <end position="96"/>
    </location>
</feature>
<dbReference type="Proteomes" id="UP000765509">
    <property type="component" value="Unassembled WGS sequence"/>
</dbReference>
<feature type="compositionally biased region" description="Basic and acidic residues" evidence="1">
    <location>
        <begin position="47"/>
        <end position="62"/>
    </location>
</feature>
<dbReference type="AlphaFoldDB" id="A0A9Q3EQU1"/>
<evidence type="ECO:0000256" key="1">
    <source>
        <dbReference type="SAM" id="MobiDB-lite"/>
    </source>
</evidence>
<name>A0A9Q3EQU1_9BASI</name>
<dbReference type="EMBL" id="AVOT02031931">
    <property type="protein sequence ID" value="MBW0525599.1"/>
    <property type="molecule type" value="Genomic_DNA"/>
</dbReference>